<comment type="caution">
    <text evidence="1">The sequence shown here is derived from an EMBL/GenBank/DDBJ whole genome shotgun (WGS) entry which is preliminary data.</text>
</comment>
<evidence type="ECO:0000313" key="1">
    <source>
        <dbReference type="EMBL" id="KAL2322618.1"/>
    </source>
</evidence>
<gene>
    <name evidence="1" type="ORF">Fmac_026997</name>
</gene>
<keyword evidence="2" id="KW-1185">Reference proteome</keyword>
<sequence length="63" mass="7465">MIAHCYREFVSIRNYLDGVTPFNVLASKPKAFKSGSSLSWWKRILYYCKLTNRSHIRIIINKE</sequence>
<organism evidence="1 2">
    <name type="scientific">Flemingia macrophylla</name>
    <dbReference type="NCBI Taxonomy" id="520843"/>
    <lineage>
        <taxon>Eukaryota</taxon>
        <taxon>Viridiplantae</taxon>
        <taxon>Streptophyta</taxon>
        <taxon>Embryophyta</taxon>
        <taxon>Tracheophyta</taxon>
        <taxon>Spermatophyta</taxon>
        <taxon>Magnoliopsida</taxon>
        <taxon>eudicotyledons</taxon>
        <taxon>Gunneridae</taxon>
        <taxon>Pentapetalae</taxon>
        <taxon>rosids</taxon>
        <taxon>fabids</taxon>
        <taxon>Fabales</taxon>
        <taxon>Fabaceae</taxon>
        <taxon>Papilionoideae</taxon>
        <taxon>50 kb inversion clade</taxon>
        <taxon>NPAAA clade</taxon>
        <taxon>indigoferoid/millettioid clade</taxon>
        <taxon>Phaseoleae</taxon>
        <taxon>Flemingia</taxon>
    </lineage>
</organism>
<accession>A0ABD1LGF2</accession>
<protein>
    <submittedName>
        <fullName evidence="1">Uncharacterized protein</fullName>
    </submittedName>
</protein>
<dbReference type="AlphaFoldDB" id="A0ABD1LGF2"/>
<proteinExistence type="predicted"/>
<dbReference type="Proteomes" id="UP001603857">
    <property type="component" value="Unassembled WGS sequence"/>
</dbReference>
<reference evidence="1 2" key="1">
    <citation type="submission" date="2024-08" db="EMBL/GenBank/DDBJ databases">
        <title>Insights into the chromosomal genome structure of Flemingia macrophylla.</title>
        <authorList>
            <person name="Ding Y."/>
            <person name="Zhao Y."/>
            <person name="Bi W."/>
            <person name="Wu M."/>
            <person name="Zhao G."/>
            <person name="Gong Y."/>
            <person name="Li W."/>
            <person name="Zhang P."/>
        </authorList>
    </citation>
    <scope>NUCLEOTIDE SEQUENCE [LARGE SCALE GENOMIC DNA]</scope>
    <source>
        <strain evidence="1">DYQJB</strain>
        <tissue evidence="1">Leaf</tissue>
    </source>
</reference>
<name>A0ABD1LGF2_9FABA</name>
<evidence type="ECO:0000313" key="2">
    <source>
        <dbReference type="Proteomes" id="UP001603857"/>
    </source>
</evidence>
<dbReference type="EMBL" id="JBGMDY010000009">
    <property type="protein sequence ID" value="KAL2322618.1"/>
    <property type="molecule type" value="Genomic_DNA"/>
</dbReference>